<keyword evidence="1" id="KW-0812">Transmembrane</keyword>
<evidence type="ECO:0000256" key="1">
    <source>
        <dbReference type="SAM" id="Phobius"/>
    </source>
</evidence>
<keyword evidence="1" id="KW-0472">Membrane</keyword>
<dbReference type="EMBL" id="MCRK01000012">
    <property type="protein sequence ID" value="OPA81659.1"/>
    <property type="molecule type" value="Genomic_DNA"/>
</dbReference>
<comment type="caution">
    <text evidence="2">The sequence shown here is derived from an EMBL/GenBank/DDBJ whole genome shotgun (WGS) entry which is preliminary data.</text>
</comment>
<feature type="transmembrane region" description="Helical" evidence="1">
    <location>
        <begin position="35"/>
        <end position="51"/>
    </location>
</feature>
<gene>
    <name evidence="2" type="ORF">BFG04_00520</name>
</gene>
<feature type="transmembrane region" description="Helical" evidence="1">
    <location>
        <begin position="130"/>
        <end position="152"/>
    </location>
</feature>
<proteinExistence type="predicted"/>
<evidence type="ECO:0008006" key="4">
    <source>
        <dbReference type="Google" id="ProtNLM"/>
    </source>
</evidence>
<evidence type="ECO:0000313" key="2">
    <source>
        <dbReference type="EMBL" id="OPA81659.1"/>
    </source>
</evidence>
<dbReference type="Proteomes" id="UP000189728">
    <property type="component" value="Unassembled WGS sequence"/>
</dbReference>
<keyword evidence="1" id="KW-1133">Transmembrane helix</keyword>
<dbReference type="AlphaFoldDB" id="A0AAX0LBL4"/>
<reference evidence="2 3" key="1">
    <citation type="submission" date="2016-08" db="EMBL/GenBank/DDBJ databases">
        <title>Campylobacter species from sea mammals.</title>
        <authorList>
            <person name="Gilbert M.J."/>
            <person name="Byrne B.A."/>
            <person name="Zomer A.L."/>
            <person name="Wagenaar J.A."/>
        </authorList>
    </citation>
    <scope>NUCLEOTIDE SEQUENCE [LARGE SCALE GENOMIC DNA]</scope>
    <source>
        <strain evidence="2 3">1105248</strain>
    </source>
</reference>
<organism evidence="2 3">
    <name type="scientific">Campylobacter pinnipediorum subsp. pinnipediorum</name>
    <dbReference type="NCBI Taxonomy" id="1660067"/>
    <lineage>
        <taxon>Bacteria</taxon>
        <taxon>Pseudomonadati</taxon>
        <taxon>Campylobacterota</taxon>
        <taxon>Epsilonproteobacteria</taxon>
        <taxon>Campylobacterales</taxon>
        <taxon>Campylobacteraceae</taxon>
        <taxon>Campylobacter</taxon>
    </lineage>
</organism>
<protein>
    <recommendedName>
        <fullName evidence="4">Integral membrane protein</fullName>
    </recommendedName>
</protein>
<sequence length="158" mass="18821">MMKFKKLFIIYLIFWLCLSVFGLAFADDFFYSSQIGYFCSIFIAFVSYKSYKRRVLKKLKDKNELDEFEEEYEEEQPNDDVSLEDEKRRLKTKKLKLKDMNLDMAFVPYRLFAYAFFVIGFFLLKRHDVLNVFGILVGLSMMPIGALVLGFLQRNETK</sequence>
<feature type="transmembrane region" description="Helical" evidence="1">
    <location>
        <begin position="102"/>
        <end position="124"/>
    </location>
</feature>
<name>A0AAX0LBL4_9BACT</name>
<accession>A0AAX0LBL4</accession>
<evidence type="ECO:0000313" key="3">
    <source>
        <dbReference type="Proteomes" id="UP000189728"/>
    </source>
</evidence>